<organism evidence="4 5">
    <name type="scientific">Acipenser ruthenus</name>
    <name type="common">Sterlet sturgeon</name>
    <dbReference type="NCBI Taxonomy" id="7906"/>
    <lineage>
        <taxon>Eukaryota</taxon>
        <taxon>Metazoa</taxon>
        <taxon>Chordata</taxon>
        <taxon>Craniata</taxon>
        <taxon>Vertebrata</taxon>
        <taxon>Euteleostomi</taxon>
        <taxon>Actinopterygii</taxon>
        <taxon>Chondrostei</taxon>
        <taxon>Acipenseriformes</taxon>
        <taxon>Acipenseridae</taxon>
        <taxon>Acipenser</taxon>
    </lineage>
</organism>
<comment type="similarity">
    <text evidence="1">Belongs to the themis family.</text>
</comment>
<feature type="domain" description="CABIT" evidence="3">
    <location>
        <begin position="24"/>
        <end position="251"/>
    </location>
</feature>
<protein>
    <submittedName>
        <fullName evidence="4">Protein THEMIS3</fullName>
    </submittedName>
</protein>
<dbReference type="GO" id="GO:0005737">
    <property type="term" value="C:cytoplasm"/>
    <property type="evidence" value="ECO:0007669"/>
    <property type="project" value="TreeGrafter"/>
</dbReference>
<accession>A0A662YSC5</accession>
<evidence type="ECO:0000256" key="1">
    <source>
        <dbReference type="ARBA" id="ARBA00006414"/>
    </source>
</evidence>
<dbReference type="InterPro" id="IPR025946">
    <property type="entry name" value="CABIT_dom"/>
</dbReference>
<dbReference type="PANTHER" id="PTHR15215:SF3">
    <property type="entry name" value="PROTEIN THEMIS3"/>
    <property type="match status" value="1"/>
</dbReference>
<proteinExistence type="inferred from homology"/>
<dbReference type="Pfam" id="PF12736">
    <property type="entry name" value="CABIT"/>
    <property type="match status" value="2"/>
</dbReference>
<dbReference type="EMBL" id="SCEB01000540">
    <property type="protein sequence ID" value="RXM98843.1"/>
    <property type="molecule type" value="Genomic_DNA"/>
</dbReference>
<dbReference type="AlphaFoldDB" id="A0A662YSC5"/>
<sequence>MEKTNSQSWGSFVKSLGANDFKKTVRVLSGEYFSGSLYNISFSDGDVFKITDRILSKVQAVLYHADEMRTIDIPLDYKGYFQLIPDHEPYTKVVDLYHCVKVDQPAEVQPRFKNNISFALEDGTVIAKGERLILHGFEDKQNQIFLRCKRLKMKGTPVVLVPAHCKWEMQECQDDQYYTMDDLLKWKMLVGRRRFVKVINTSFLSHDLPDLKNFNGVAQLLPTYSVKAILLEGTEVIIPPDIDMEVIDISESVNKSLFSRQQTLYSIYSMADKEFPLMVEIKHIAQNKNLLQTGQKCQLHNLQVGQCLTILRREEVKKCLVTDISDPEKKRHFVVPSTYQGTVSQVSRTFRYVFDLVFQGSTGQNLTVLATKNYTAEAPSLSSFHVGDQFRVLMSDTVLVQFAEKTEAVGIVEFENTETKVRVKFPMYAEGGFVELLYDNKSCTLAQLISRECLVPCHFKVDIRDPSVKDDPLHTAKELRLHKEIYDQCLVVTKEDSSLKPFELPINHEHMIVELLSNQPSMHNQHTSLMSYESNIEIVPEDYYSEEFRYEYVMGPPPLPPRTNRSQSSSEVQLPPPLPRRNMLATEVNLL</sequence>
<dbReference type="GO" id="GO:0050852">
    <property type="term" value="P:T cell receptor signaling pathway"/>
    <property type="evidence" value="ECO:0007669"/>
    <property type="project" value="TreeGrafter"/>
</dbReference>
<keyword evidence="5" id="KW-1185">Reference proteome</keyword>
<evidence type="ECO:0000259" key="3">
    <source>
        <dbReference type="Pfam" id="PF12736"/>
    </source>
</evidence>
<dbReference type="GO" id="GO:0005634">
    <property type="term" value="C:nucleus"/>
    <property type="evidence" value="ECO:0007669"/>
    <property type="project" value="TreeGrafter"/>
</dbReference>
<name>A0A662YSC5_ACIRT</name>
<evidence type="ECO:0000313" key="5">
    <source>
        <dbReference type="Proteomes" id="UP000289886"/>
    </source>
</evidence>
<feature type="domain" description="CABIT" evidence="3">
    <location>
        <begin position="292"/>
        <end position="518"/>
    </location>
</feature>
<evidence type="ECO:0000256" key="2">
    <source>
        <dbReference type="SAM" id="MobiDB-lite"/>
    </source>
</evidence>
<reference evidence="4 5" key="1">
    <citation type="submission" date="2019-01" db="EMBL/GenBank/DDBJ databases">
        <title>Draft Genome and Complete Hox-Cluster Characterization of the Sterlet Sturgeon (Acipenser ruthenus).</title>
        <authorList>
            <person name="Wei Q."/>
        </authorList>
    </citation>
    <scope>NUCLEOTIDE SEQUENCE [LARGE SCALE GENOMIC DNA]</scope>
    <source>
        <strain evidence="4">WHYD16114868_AA</strain>
        <tissue evidence="4">Blood</tissue>
    </source>
</reference>
<dbReference type="PANTHER" id="PTHR15215">
    <property type="entry name" value="CABIT DOMAIN-CONTAINING PROTEIN"/>
    <property type="match status" value="1"/>
</dbReference>
<feature type="compositionally biased region" description="Polar residues" evidence="2">
    <location>
        <begin position="563"/>
        <end position="572"/>
    </location>
</feature>
<gene>
    <name evidence="4" type="ORF">EOD39_12559</name>
</gene>
<feature type="region of interest" description="Disordered" evidence="2">
    <location>
        <begin position="555"/>
        <end position="580"/>
    </location>
</feature>
<comment type="caution">
    <text evidence="4">The sequence shown here is derived from an EMBL/GenBank/DDBJ whole genome shotgun (WGS) entry which is preliminary data.</text>
</comment>
<dbReference type="InterPro" id="IPR039671">
    <property type="entry name" value="THEMIS"/>
</dbReference>
<dbReference type="Proteomes" id="UP000289886">
    <property type="component" value="Unassembled WGS sequence"/>
</dbReference>
<evidence type="ECO:0000313" key="4">
    <source>
        <dbReference type="EMBL" id="RXM98843.1"/>
    </source>
</evidence>